<evidence type="ECO:0000313" key="2">
    <source>
        <dbReference type="Proteomes" id="UP000032309"/>
    </source>
</evidence>
<name>A0ABQ0K0S5_9BACT</name>
<organism evidence="1 2">
    <name type="scientific">Candidatus Brocadia sinica JPN1</name>
    <dbReference type="NCBI Taxonomy" id="1197129"/>
    <lineage>
        <taxon>Bacteria</taxon>
        <taxon>Pseudomonadati</taxon>
        <taxon>Planctomycetota</taxon>
        <taxon>Candidatus Brocadiia</taxon>
        <taxon>Candidatus Brocadiales</taxon>
        <taxon>Candidatus Brocadiaceae</taxon>
        <taxon>Candidatus Brocadia</taxon>
    </lineage>
</organism>
<proteinExistence type="predicted"/>
<gene>
    <name evidence="1" type="ORF">BROSI_A3212</name>
</gene>
<protein>
    <submittedName>
        <fullName evidence="1">Uncharacterized protein</fullName>
    </submittedName>
</protein>
<dbReference type="RefSeq" id="WP_052564637.1">
    <property type="nucleotide sequence ID" value="NZ_BAFN01000001.1"/>
</dbReference>
<comment type="caution">
    <text evidence="1">The sequence shown here is derived from an EMBL/GenBank/DDBJ whole genome shotgun (WGS) entry which is preliminary data.</text>
</comment>
<evidence type="ECO:0000313" key="1">
    <source>
        <dbReference type="EMBL" id="GAN34669.1"/>
    </source>
</evidence>
<sequence length="147" mass="16887">MSYPNLFNRFLQMVTSPEWFDTLHSALTEAILTKKENDSVKVTLLFALEKWMHVRPNKVIECWKYALNTSNPAFGPILLMIDKFSHWETEGIEEILERLLEIEKGKTDDRWVGKAISKNFLENKNLCDLCGLQLSSYIVFGCGGAVL</sequence>
<keyword evidence="2" id="KW-1185">Reference proteome</keyword>
<reference evidence="2" key="1">
    <citation type="journal article" date="2015" name="Genome Announc.">
        <title>Draft Genome Sequence of an Anaerobic Ammonium-Oxidizing Bacterium, "Candidatus Brocadia sinica".</title>
        <authorList>
            <person name="Oshiki M."/>
            <person name="Shinyako-Hata K."/>
            <person name="Satoh H."/>
            <person name="Okabe S."/>
        </authorList>
    </citation>
    <scope>NUCLEOTIDE SEQUENCE [LARGE SCALE GENOMIC DNA]</scope>
    <source>
        <strain evidence="2">JPN1</strain>
    </source>
</reference>
<accession>A0ABQ0K0S5</accession>
<dbReference type="Proteomes" id="UP000032309">
    <property type="component" value="Unassembled WGS sequence"/>
</dbReference>
<dbReference type="EMBL" id="BAFN01000001">
    <property type="protein sequence ID" value="GAN34669.1"/>
    <property type="molecule type" value="Genomic_DNA"/>
</dbReference>